<dbReference type="GO" id="GO:0005524">
    <property type="term" value="F:ATP binding"/>
    <property type="evidence" value="ECO:0007669"/>
    <property type="project" value="UniProtKB-UniRule"/>
</dbReference>
<dbReference type="InterPro" id="IPR027417">
    <property type="entry name" value="P-loop_NTPase"/>
</dbReference>
<evidence type="ECO:0000256" key="3">
    <source>
        <dbReference type="ARBA" id="ARBA00022840"/>
    </source>
</evidence>
<dbReference type="Gene3D" id="3.40.50.300">
    <property type="entry name" value="P-loop containing nucleotide triphosphate hydrolases"/>
    <property type="match status" value="1"/>
</dbReference>
<dbReference type="InterPro" id="IPR036388">
    <property type="entry name" value="WH-like_DNA-bd_sf"/>
</dbReference>
<feature type="binding site" evidence="5">
    <location>
        <begin position="512"/>
        <end position="519"/>
    </location>
    <ligand>
        <name>ATP</name>
        <dbReference type="ChEBI" id="CHEBI:30616"/>
    </ligand>
</feature>
<feature type="compositionally biased region" description="Low complexity" evidence="6">
    <location>
        <begin position="104"/>
        <end position="113"/>
    </location>
</feature>
<organism evidence="8 9">
    <name type="scientific">Helicobacter ganmani</name>
    <dbReference type="NCBI Taxonomy" id="60246"/>
    <lineage>
        <taxon>Bacteria</taxon>
        <taxon>Pseudomonadati</taxon>
        <taxon>Campylobacterota</taxon>
        <taxon>Epsilonproteobacteria</taxon>
        <taxon>Campylobacterales</taxon>
        <taxon>Helicobacteraceae</taxon>
        <taxon>Helicobacter</taxon>
    </lineage>
</organism>
<evidence type="ECO:0000256" key="1">
    <source>
        <dbReference type="ARBA" id="ARBA00006474"/>
    </source>
</evidence>
<dbReference type="InterPro" id="IPR002543">
    <property type="entry name" value="FtsK_dom"/>
</dbReference>
<evidence type="ECO:0000256" key="2">
    <source>
        <dbReference type="ARBA" id="ARBA00022741"/>
    </source>
</evidence>
<dbReference type="GO" id="GO:0003677">
    <property type="term" value="F:DNA binding"/>
    <property type="evidence" value="ECO:0007669"/>
    <property type="project" value="UniProtKB-KW"/>
</dbReference>
<protein>
    <submittedName>
        <fullName evidence="8">DNA translocase FtsK</fullName>
    </submittedName>
</protein>
<dbReference type="InterPro" id="IPR018541">
    <property type="entry name" value="Ftsk_gamma"/>
</dbReference>
<dbReference type="OrthoDB" id="9807790at2"/>
<feature type="compositionally biased region" description="Basic and acidic residues" evidence="6">
    <location>
        <begin position="67"/>
        <end position="79"/>
    </location>
</feature>
<feature type="compositionally biased region" description="Basic and acidic residues" evidence="6">
    <location>
        <begin position="286"/>
        <end position="300"/>
    </location>
</feature>
<accession>A0A3D8IE64</accession>
<feature type="region of interest" description="Disordered" evidence="6">
    <location>
        <begin position="149"/>
        <end position="208"/>
    </location>
</feature>
<name>A0A3D8IE64_9HELI</name>
<proteinExistence type="inferred from homology"/>
<dbReference type="InterPro" id="IPR036390">
    <property type="entry name" value="WH_DNA-bd_sf"/>
</dbReference>
<dbReference type="PANTHER" id="PTHR22683">
    <property type="entry name" value="SPORULATION PROTEIN RELATED"/>
    <property type="match status" value="1"/>
</dbReference>
<dbReference type="InterPro" id="IPR050206">
    <property type="entry name" value="FtsK/SpoIIIE/SftA"/>
</dbReference>
<evidence type="ECO:0000256" key="5">
    <source>
        <dbReference type="PROSITE-ProRule" id="PRU00289"/>
    </source>
</evidence>
<dbReference type="SMART" id="SM00843">
    <property type="entry name" value="Ftsk_gamma"/>
    <property type="match status" value="1"/>
</dbReference>
<dbReference type="InterPro" id="IPR041027">
    <property type="entry name" value="FtsK_alpha"/>
</dbReference>
<dbReference type="Pfam" id="PF17854">
    <property type="entry name" value="FtsK_alpha"/>
    <property type="match status" value="1"/>
</dbReference>
<dbReference type="SUPFAM" id="SSF52540">
    <property type="entry name" value="P-loop containing nucleoside triphosphate hydrolases"/>
    <property type="match status" value="1"/>
</dbReference>
<dbReference type="PANTHER" id="PTHR22683:SF41">
    <property type="entry name" value="DNA TRANSLOCASE FTSK"/>
    <property type="match status" value="1"/>
</dbReference>
<evidence type="ECO:0000256" key="4">
    <source>
        <dbReference type="ARBA" id="ARBA00023125"/>
    </source>
</evidence>
<gene>
    <name evidence="8" type="ORF">CQA43_04705</name>
</gene>
<dbReference type="Proteomes" id="UP000256650">
    <property type="component" value="Unassembled WGS sequence"/>
</dbReference>
<dbReference type="CDD" id="cd01127">
    <property type="entry name" value="TrwB_TraG_TraD_VirD4"/>
    <property type="match status" value="1"/>
</dbReference>
<evidence type="ECO:0000313" key="8">
    <source>
        <dbReference type="EMBL" id="RDU63442.1"/>
    </source>
</evidence>
<dbReference type="SUPFAM" id="SSF46785">
    <property type="entry name" value="Winged helix' DNA-binding domain"/>
    <property type="match status" value="1"/>
</dbReference>
<dbReference type="EMBL" id="NXLS01000003">
    <property type="protein sequence ID" value="RDU63442.1"/>
    <property type="molecule type" value="Genomic_DNA"/>
</dbReference>
<feature type="compositionally biased region" description="Basic and acidic residues" evidence="6">
    <location>
        <begin position="160"/>
        <end position="174"/>
    </location>
</feature>
<dbReference type="PROSITE" id="PS50901">
    <property type="entry name" value="FTSK"/>
    <property type="match status" value="1"/>
</dbReference>
<evidence type="ECO:0000259" key="7">
    <source>
        <dbReference type="PROSITE" id="PS50901"/>
    </source>
</evidence>
<feature type="compositionally biased region" description="Polar residues" evidence="6">
    <location>
        <begin position="7"/>
        <end position="19"/>
    </location>
</feature>
<keyword evidence="4" id="KW-0238">DNA-binding</keyword>
<evidence type="ECO:0000313" key="9">
    <source>
        <dbReference type="Proteomes" id="UP000256650"/>
    </source>
</evidence>
<feature type="compositionally biased region" description="Polar residues" evidence="6">
    <location>
        <begin position="315"/>
        <end position="325"/>
    </location>
</feature>
<comment type="caution">
    <text evidence="8">The sequence shown here is derived from an EMBL/GenBank/DDBJ whole genome shotgun (WGS) entry which is preliminary data.</text>
</comment>
<feature type="region of interest" description="Disordered" evidence="6">
    <location>
        <begin position="66"/>
        <end position="86"/>
    </location>
</feature>
<dbReference type="Pfam" id="PF09397">
    <property type="entry name" value="FtsK_gamma"/>
    <property type="match status" value="1"/>
</dbReference>
<keyword evidence="9" id="KW-1185">Reference proteome</keyword>
<feature type="region of interest" description="Disordered" evidence="6">
    <location>
        <begin position="101"/>
        <end position="136"/>
    </location>
</feature>
<feature type="domain" description="FtsK" evidence="7">
    <location>
        <begin position="495"/>
        <end position="685"/>
    </location>
</feature>
<dbReference type="AlphaFoldDB" id="A0A3D8IE64"/>
<dbReference type="InterPro" id="IPR003593">
    <property type="entry name" value="AAA+_ATPase"/>
</dbReference>
<dbReference type="Gene3D" id="3.30.980.40">
    <property type="match status" value="1"/>
</dbReference>
<feature type="region of interest" description="Disordered" evidence="6">
    <location>
        <begin position="1"/>
        <end position="33"/>
    </location>
</feature>
<sequence>MEESRDFSTPQGNPISQDSIPAEATKPKPIKAYPKNLYAATPFSAYYDKDPVGTQDYLVQKSFHNGDSFRDLSHSKESQSDDEPSTIFYYDKIKSTHPIKPEEIQQISQELQSGKNSPSTHENAIPPQTEPAALNHIIKQVIQEFMESQNSPNALVSNRGLEESARETTKENAESPKPQFQENQEHNGILDSARQKQPTESLGDLEKSQGIYEVVEKMQDAKEVLNYTPTFTANPLPTYGYRFDNEAGKDLEVESQARANPTLQAVPPKVESSTSEVISLFNAPKTNKEMQNKEEQKESFETQSSQAESCAPFVQATTQESPQQTKDSELSRKLVLENKETLSILGVADIPQIVESQDFVLPKLEFLQAPKEERIEIDEGEIDRKINDLLSKLRMFKIEGDIVRTYSGPIVTTFEFRPSPNVKVSRILTLQDDLAMALRAKTIRIQAPVPGKDVVGIEIPNNQIETIYLREILENDLFANSTSPLTLALGKDIVGNPFVTDLKKLPHLLIAGTTGSGKSVGINAMILSLLYKNSPAQLKLIMIDPKMLEFSIYNDIPHLLTPVITQPKKAIIALDNTVKEMERRYTLMSEARIKNIEGYNQKAEIEGFEPFPYIVVIIDELADLMMSGGKEAEVSISRLAQMARASGIHLIVATQRPSVDVVTGLIKANLPSRISYKVGQKIDSKVILDSFGAESLLGRGDMLFTPPGGGIVRLHAPWSTETEIEKIVEFIKSQCPPQYDENFMPNEDEILGLRVEGETDELYEEAKRIILSDGKTSISYIQRRLGIGYNKAANIIEQMQARGFLSEPNSKGVREILGN</sequence>
<dbReference type="Pfam" id="PF01580">
    <property type="entry name" value="FtsK_SpoIIIE"/>
    <property type="match status" value="1"/>
</dbReference>
<keyword evidence="3 5" id="KW-0067">ATP-binding</keyword>
<comment type="similarity">
    <text evidence="1">Belongs to the FtsK/SpoIIIE/SftA family.</text>
</comment>
<reference evidence="8 9" key="1">
    <citation type="submission" date="2018-04" db="EMBL/GenBank/DDBJ databases">
        <title>Novel Campyloabacter and Helicobacter Species and Strains.</title>
        <authorList>
            <person name="Mannion A.J."/>
            <person name="Shen Z."/>
            <person name="Fox J.G."/>
        </authorList>
    </citation>
    <scope>NUCLEOTIDE SEQUENCE [LARGE SCALE GENOMIC DNA]</scope>
    <source>
        <strain evidence="8 9">MIT 99-5101</strain>
    </source>
</reference>
<feature type="region of interest" description="Disordered" evidence="6">
    <location>
        <begin position="285"/>
        <end position="329"/>
    </location>
</feature>
<dbReference type="Gene3D" id="1.10.10.10">
    <property type="entry name" value="Winged helix-like DNA-binding domain superfamily/Winged helix DNA-binding domain"/>
    <property type="match status" value="1"/>
</dbReference>
<dbReference type="SMART" id="SM00382">
    <property type="entry name" value="AAA"/>
    <property type="match status" value="1"/>
</dbReference>
<keyword evidence="2 5" id="KW-0547">Nucleotide-binding</keyword>
<evidence type="ECO:0000256" key="6">
    <source>
        <dbReference type="SAM" id="MobiDB-lite"/>
    </source>
</evidence>